<comment type="caution">
    <text evidence="1">The sequence shown here is derived from an EMBL/GenBank/DDBJ whole genome shotgun (WGS) entry which is preliminary data.</text>
</comment>
<accession>A0AAW2WL13</accession>
<sequence length="108" mass="12367">MSRTVRNIRKDVNGNISDHLADQIHLTNCIHLKNHVQNHSPILANRVFMENVVMLQRSSSLRDPSASSPAWNDVLQKGKGNALFNGRWSVCMKCPKRVWNDGWKLPCY</sequence>
<reference evidence="1" key="2">
    <citation type="journal article" date="2024" name="Plant">
        <title>Genomic evolution and insights into agronomic trait innovations of Sesamum species.</title>
        <authorList>
            <person name="Miao H."/>
            <person name="Wang L."/>
            <person name="Qu L."/>
            <person name="Liu H."/>
            <person name="Sun Y."/>
            <person name="Le M."/>
            <person name="Wang Q."/>
            <person name="Wei S."/>
            <person name="Zheng Y."/>
            <person name="Lin W."/>
            <person name="Duan Y."/>
            <person name="Cao H."/>
            <person name="Xiong S."/>
            <person name="Wang X."/>
            <person name="Wei L."/>
            <person name="Li C."/>
            <person name="Ma Q."/>
            <person name="Ju M."/>
            <person name="Zhao R."/>
            <person name="Li G."/>
            <person name="Mu C."/>
            <person name="Tian Q."/>
            <person name="Mei H."/>
            <person name="Zhang T."/>
            <person name="Gao T."/>
            <person name="Zhang H."/>
        </authorList>
    </citation>
    <scope>NUCLEOTIDE SEQUENCE</scope>
    <source>
        <strain evidence="1">KEN1</strain>
    </source>
</reference>
<reference evidence="1" key="1">
    <citation type="submission" date="2020-06" db="EMBL/GenBank/DDBJ databases">
        <authorList>
            <person name="Li T."/>
            <person name="Hu X."/>
            <person name="Zhang T."/>
            <person name="Song X."/>
            <person name="Zhang H."/>
            <person name="Dai N."/>
            <person name="Sheng W."/>
            <person name="Hou X."/>
            <person name="Wei L."/>
        </authorList>
    </citation>
    <scope>NUCLEOTIDE SEQUENCE</scope>
    <source>
        <strain evidence="1">KEN1</strain>
        <tissue evidence="1">Leaf</tissue>
    </source>
</reference>
<gene>
    <name evidence="1" type="ORF">Slati_1983600</name>
</gene>
<dbReference type="AlphaFoldDB" id="A0AAW2WL13"/>
<name>A0AAW2WL13_9LAMI</name>
<dbReference type="EMBL" id="JACGWN010000007">
    <property type="protein sequence ID" value="KAL0442609.1"/>
    <property type="molecule type" value="Genomic_DNA"/>
</dbReference>
<evidence type="ECO:0000313" key="1">
    <source>
        <dbReference type="EMBL" id="KAL0442609.1"/>
    </source>
</evidence>
<protein>
    <submittedName>
        <fullName evidence="1">Protein STICHEL-like 3</fullName>
    </submittedName>
</protein>
<organism evidence="1">
    <name type="scientific">Sesamum latifolium</name>
    <dbReference type="NCBI Taxonomy" id="2727402"/>
    <lineage>
        <taxon>Eukaryota</taxon>
        <taxon>Viridiplantae</taxon>
        <taxon>Streptophyta</taxon>
        <taxon>Embryophyta</taxon>
        <taxon>Tracheophyta</taxon>
        <taxon>Spermatophyta</taxon>
        <taxon>Magnoliopsida</taxon>
        <taxon>eudicotyledons</taxon>
        <taxon>Gunneridae</taxon>
        <taxon>Pentapetalae</taxon>
        <taxon>asterids</taxon>
        <taxon>lamiids</taxon>
        <taxon>Lamiales</taxon>
        <taxon>Pedaliaceae</taxon>
        <taxon>Sesamum</taxon>
    </lineage>
</organism>
<proteinExistence type="predicted"/>